<dbReference type="EMBL" id="CP048711">
    <property type="protein sequence ID" value="QIB64579.1"/>
    <property type="molecule type" value="Genomic_DNA"/>
</dbReference>
<feature type="domain" description="Transcription regulator HTH AraC- type ligand binding" evidence="2">
    <location>
        <begin position="18"/>
        <end position="192"/>
    </location>
</feature>
<dbReference type="AlphaFoldDB" id="A0A6C0TYX9"/>
<dbReference type="InterPro" id="IPR035418">
    <property type="entry name" value="AraC-bd_2"/>
</dbReference>
<evidence type="ECO:0000313" key="3">
    <source>
        <dbReference type="EMBL" id="QIB64579.1"/>
    </source>
</evidence>
<feature type="region of interest" description="Disordered" evidence="1">
    <location>
        <begin position="281"/>
        <end position="306"/>
    </location>
</feature>
<gene>
    <name evidence="3" type="ORF">G3T16_03355</name>
</gene>
<evidence type="ECO:0000259" key="2">
    <source>
        <dbReference type="Pfam" id="PF14525"/>
    </source>
</evidence>
<keyword evidence="4" id="KW-1185">Reference proteome</keyword>
<evidence type="ECO:0000313" key="4">
    <source>
        <dbReference type="Proteomes" id="UP000477680"/>
    </source>
</evidence>
<reference evidence="3 4" key="1">
    <citation type="submission" date="2020-02" db="EMBL/GenBank/DDBJ databases">
        <title>Genome sequencing for Kineobactrum sp. M2.</title>
        <authorList>
            <person name="Park S.-J."/>
        </authorList>
    </citation>
    <scope>NUCLEOTIDE SEQUENCE [LARGE SCALE GENOMIC DNA]</scope>
    <source>
        <strain evidence="3 4">M2</strain>
    </source>
</reference>
<sequence>MNGSSAAASTRSLDLFDSQVNETFFPMECSPPRSAIGEFRGLLTSRQLGKVGFAAVRSSPLDVYRRRTHISRVSDAVYLVKVQVEGESRVLQRGNEACLQPGDFALCLSSEPYELHFPEDYSQVVLAIPEGVMLECVHRPDRHLGVRMQSTVGANGLFAQFVTSIAHRLDSLDGVLAQRLEANVIDLLTTTLGYAEESQRHDLLGCGVKLEYLHRIRGFIRKHLHDERLTPTGLRPHTVFPPATCICCSRRRMFPCRAISSGCVCRAAAIRWKIRPLPNTPSVKSATATASRTPPISAAHSRPNSA</sequence>
<dbReference type="KEGG" id="kim:G3T16_03355"/>
<protein>
    <recommendedName>
        <fullName evidence="2">Transcription regulator HTH AraC- type ligand binding domain-containing protein</fullName>
    </recommendedName>
</protein>
<dbReference type="Proteomes" id="UP000477680">
    <property type="component" value="Chromosome"/>
</dbReference>
<accession>A0A6C0TYX9</accession>
<organism evidence="3 4">
    <name type="scientific">Kineobactrum salinum</name>
    <dbReference type="NCBI Taxonomy" id="2708301"/>
    <lineage>
        <taxon>Bacteria</taxon>
        <taxon>Pseudomonadati</taxon>
        <taxon>Pseudomonadota</taxon>
        <taxon>Gammaproteobacteria</taxon>
        <taxon>Cellvibrionales</taxon>
        <taxon>Halieaceae</taxon>
        <taxon>Kineobactrum</taxon>
    </lineage>
</organism>
<proteinExistence type="predicted"/>
<name>A0A6C0TYX9_9GAMM</name>
<evidence type="ECO:0000256" key="1">
    <source>
        <dbReference type="SAM" id="MobiDB-lite"/>
    </source>
</evidence>
<feature type="compositionally biased region" description="Polar residues" evidence="1">
    <location>
        <begin position="281"/>
        <end position="294"/>
    </location>
</feature>
<dbReference type="Pfam" id="PF14525">
    <property type="entry name" value="AraC_binding_2"/>
    <property type="match status" value="1"/>
</dbReference>